<dbReference type="Gene3D" id="1.10.225.10">
    <property type="entry name" value="Saposin-like"/>
    <property type="match status" value="2"/>
</dbReference>
<feature type="domain" description="Saposin B-type" evidence="3">
    <location>
        <begin position="121"/>
        <end position="191"/>
    </location>
</feature>
<dbReference type="OrthoDB" id="69496at2759"/>
<sequence length="202" mass="22427">MLLKVFGFLLVLGGINAFLLEPLRGSELLDQRDAKFDPIADPLACHTCEIGAAAAQFLFLRNCTKNAIQKEIQIQCAKVKPITEQCVKFGLKYFDILYSNLASVTPADMCAVVRLCPDALPVDFCPLCTEILNDVKLTVFSDAILEQVLPFALSFCDSFFPFVTICQNIVRNLFLQAVDMVKTKIVPRELCYVGCSVILPNH</sequence>
<dbReference type="STRING" id="46835.A0A504Y5V7"/>
<dbReference type="PANTHER" id="PTHR11480">
    <property type="entry name" value="SAPOSIN-RELATED"/>
    <property type="match status" value="1"/>
</dbReference>
<name>A0A504Y5V7_FASGI</name>
<comment type="caution">
    <text evidence="4">The sequence shown here is derived from an EMBL/GenBank/DDBJ whole genome shotgun (WGS) entry which is preliminary data.</text>
</comment>
<evidence type="ECO:0000256" key="2">
    <source>
        <dbReference type="SAM" id="SignalP"/>
    </source>
</evidence>
<proteinExistence type="predicted"/>
<protein>
    <recommendedName>
        <fullName evidence="3">Saposin B-type domain-containing protein</fullName>
    </recommendedName>
</protein>
<dbReference type="InterPro" id="IPR008139">
    <property type="entry name" value="SaposinB_dom"/>
</dbReference>
<feature type="chain" id="PRO_5021343038" description="Saposin B-type domain-containing protein" evidence="2">
    <location>
        <begin position="18"/>
        <end position="202"/>
    </location>
</feature>
<dbReference type="InterPro" id="IPR051428">
    <property type="entry name" value="Sphingo_Act-Surfact_Prot"/>
</dbReference>
<dbReference type="EMBL" id="SUNJ01014682">
    <property type="protein sequence ID" value="TPP56313.1"/>
    <property type="molecule type" value="Genomic_DNA"/>
</dbReference>
<dbReference type="AlphaFoldDB" id="A0A504Y5V7"/>
<dbReference type="SUPFAM" id="SSF47862">
    <property type="entry name" value="Saposin"/>
    <property type="match status" value="2"/>
</dbReference>
<feature type="signal peptide" evidence="2">
    <location>
        <begin position="1"/>
        <end position="17"/>
    </location>
</feature>
<accession>A0A504Y5V7</accession>
<evidence type="ECO:0000259" key="3">
    <source>
        <dbReference type="PROSITE" id="PS50015"/>
    </source>
</evidence>
<organism evidence="4 5">
    <name type="scientific">Fasciola gigantica</name>
    <name type="common">Giant liver fluke</name>
    <dbReference type="NCBI Taxonomy" id="46835"/>
    <lineage>
        <taxon>Eukaryota</taxon>
        <taxon>Metazoa</taxon>
        <taxon>Spiralia</taxon>
        <taxon>Lophotrochozoa</taxon>
        <taxon>Platyhelminthes</taxon>
        <taxon>Trematoda</taxon>
        <taxon>Digenea</taxon>
        <taxon>Plagiorchiida</taxon>
        <taxon>Echinostomata</taxon>
        <taxon>Echinostomatoidea</taxon>
        <taxon>Fasciolidae</taxon>
        <taxon>Fasciola</taxon>
    </lineage>
</organism>
<gene>
    <name evidence="4" type="ORF">FGIG_05183</name>
</gene>
<keyword evidence="5" id="KW-1185">Reference proteome</keyword>
<evidence type="ECO:0000313" key="5">
    <source>
        <dbReference type="Proteomes" id="UP000316759"/>
    </source>
</evidence>
<evidence type="ECO:0000313" key="4">
    <source>
        <dbReference type="EMBL" id="TPP56313.1"/>
    </source>
</evidence>
<reference evidence="4 5" key="1">
    <citation type="submission" date="2019-04" db="EMBL/GenBank/DDBJ databases">
        <title>Annotation for the trematode Fasciola gigantica.</title>
        <authorList>
            <person name="Choi Y.-J."/>
        </authorList>
    </citation>
    <scope>NUCLEOTIDE SEQUENCE [LARGE SCALE GENOMIC DNA]</scope>
    <source>
        <strain evidence="4">Uganda_cow_1</strain>
    </source>
</reference>
<dbReference type="SMART" id="SM00741">
    <property type="entry name" value="SapB"/>
    <property type="match status" value="2"/>
</dbReference>
<dbReference type="InterPro" id="IPR011001">
    <property type="entry name" value="Saposin-like"/>
</dbReference>
<feature type="domain" description="Saposin B-type" evidence="3">
    <location>
        <begin position="41"/>
        <end position="120"/>
    </location>
</feature>
<keyword evidence="1" id="KW-1015">Disulfide bond</keyword>
<dbReference type="PROSITE" id="PS50015">
    <property type="entry name" value="SAP_B"/>
    <property type="match status" value="2"/>
</dbReference>
<evidence type="ECO:0000256" key="1">
    <source>
        <dbReference type="ARBA" id="ARBA00023157"/>
    </source>
</evidence>
<dbReference type="Proteomes" id="UP000316759">
    <property type="component" value="Unassembled WGS sequence"/>
</dbReference>
<keyword evidence="2" id="KW-0732">Signal</keyword>